<dbReference type="GO" id="GO:0045892">
    <property type="term" value="P:negative regulation of DNA-templated transcription"/>
    <property type="evidence" value="ECO:0007669"/>
    <property type="project" value="InterPro"/>
</dbReference>
<dbReference type="Pfam" id="PF03960">
    <property type="entry name" value="ArsC"/>
    <property type="match status" value="1"/>
</dbReference>
<reference evidence="5 6" key="1">
    <citation type="submission" date="2013-08" db="EMBL/GenBank/DDBJ databases">
        <authorList>
            <person name="Huang J."/>
            <person name="Wang G."/>
        </authorList>
    </citation>
    <scope>NUCLEOTIDE SEQUENCE [LARGE SCALE GENOMIC DNA]</scope>
    <source>
        <strain evidence="5 6">JSM 076056</strain>
    </source>
</reference>
<comment type="subcellular location">
    <subcellularLocation>
        <location evidence="4">Cytoplasm</location>
    </subcellularLocation>
</comment>
<dbReference type="PANTHER" id="PTHR30041:SF7">
    <property type="entry name" value="GLOBAL TRANSCRIPTIONAL REGULATOR SPX"/>
    <property type="match status" value="1"/>
</dbReference>
<feature type="disulfide bond" description="Redox-active" evidence="4">
    <location>
        <begin position="10"/>
        <end position="13"/>
    </location>
</feature>
<dbReference type="InterPro" id="IPR006504">
    <property type="entry name" value="Tscrpt_reg_Spx/MgsR"/>
</dbReference>
<dbReference type="OrthoDB" id="9794155at2"/>
<proteinExistence type="inferred from homology"/>
<dbReference type="STRING" id="1385510.GCA_000425205_02054"/>
<comment type="function">
    <text evidence="4">Global transcriptional regulator that plays a key role in stress response and exerts either positive or negative regulation of genes. Acts by interacting with the C-terminal domain of the alpha subunit of the RNA polymerase (RNAP). This interaction can enhance binding of RNAP to the promoter region of target genes and stimulate their transcription, or block interaction of RNAP with activator.</text>
</comment>
<evidence type="ECO:0000256" key="1">
    <source>
        <dbReference type="ARBA" id="ARBA00022490"/>
    </source>
</evidence>
<evidence type="ECO:0000256" key="3">
    <source>
        <dbReference type="ARBA" id="ARBA00023163"/>
    </source>
</evidence>
<keyword evidence="2 4" id="KW-0805">Transcription regulation</keyword>
<accession>A0A0A5I996</accession>
<dbReference type="InterPro" id="IPR006660">
    <property type="entry name" value="Arsenate_reductase-like"/>
</dbReference>
<dbReference type="PROSITE" id="PS51354">
    <property type="entry name" value="GLUTAREDOXIN_2"/>
    <property type="match status" value="1"/>
</dbReference>
<keyword evidence="4" id="KW-0676">Redox-active center</keyword>
<dbReference type="Gene3D" id="3.40.30.10">
    <property type="entry name" value="Glutaredoxin"/>
    <property type="match status" value="1"/>
</dbReference>
<dbReference type="PANTHER" id="PTHR30041">
    <property type="entry name" value="ARSENATE REDUCTASE"/>
    <property type="match status" value="1"/>
</dbReference>
<keyword evidence="3 4" id="KW-0804">Transcription</keyword>
<keyword evidence="1 4" id="KW-0963">Cytoplasm</keyword>
<comment type="subunit">
    <text evidence="4">Interacts with the C-terminal domain of the alpha subunit of the RNAP.</text>
</comment>
<dbReference type="InterPro" id="IPR036249">
    <property type="entry name" value="Thioredoxin-like_sf"/>
</dbReference>
<comment type="similarity">
    <text evidence="4">Belongs to the ArsC family. Spx subfamily.</text>
</comment>
<keyword evidence="6" id="KW-1185">Reference proteome</keyword>
<dbReference type="RefSeq" id="WP_026800433.1">
    <property type="nucleotide sequence ID" value="NZ_AULI01000008.1"/>
</dbReference>
<dbReference type="NCBIfam" id="TIGR01617">
    <property type="entry name" value="arsC_related"/>
    <property type="match status" value="1"/>
</dbReference>
<dbReference type="CDD" id="cd03032">
    <property type="entry name" value="ArsC_Spx"/>
    <property type="match status" value="1"/>
</dbReference>
<dbReference type="NCBIfam" id="NF009210">
    <property type="entry name" value="PRK12559.1"/>
    <property type="match status" value="1"/>
</dbReference>
<evidence type="ECO:0000313" key="6">
    <source>
        <dbReference type="Proteomes" id="UP000030528"/>
    </source>
</evidence>
<dbReference type="GO" id="GO:0005737">
    <property type="term" value="C:cytoplasm"/>
    <property type="evidence" value="ECO:0007669"/>
    <property type="project" value="UniProtKB-SubCell"/>
</dbReference>
<sequence length="131" mass="15360">MITLYLSPSCTSCRKAKAWLEEHNLEFEVRNIFQEPLTVDEVKSLMRLTEEGTKELVSTRSKTYQNLDVDLDDMPMGELYKLIAENPSLLKRPIMIDEKHLQVGFNEEEIRSFLPRKVRNFELQNILRSAN</sequence>
<dbReference type="InterPro" id="IPR023731">
    <property type="entry name" value="Spx"/>
</dbReference>
<dbReference type="Proteomes" id="UP000030528">
    <property type="component" value="Unassembled WGS sequence"/>
</dbReference>
<dbReference type="NCBIfam" id="NF002459">
    <property type="entry name" value="PRK01655.1"/>
    <property type="match status" value="1"/>
</dbReference>
<evidence type="ECO:0000256" key="4">
    <source>
        <dbReference type="HAMAP-Rule" id="MF_01132"/>
    </source>
</evidence>
<evidence type="ECO:0000256" key="2">
    <source>
        <dbReference type="ARBA" id="ARBA00023015"/>
    </source>
</evidence>
<dbReference type="PROSITE" id="PS51353">
    <property type="entry name" value="ARSC"/>
    <property type="match status" value="1"/>
</dbReference>
<evidence type="ECO:0000313" key="5">
    <source>
        <dbReference type="EMBL" id="KGX92412.1"/>
    </source>
</evidence>
<dbReference type="SUPFAM" id="SSF52833">
    <property type="entry name" value="Thioredoxin-like"/>
    <property type="match status" value="1"/>
</dbReference>
<dbReference type="eggNOG" id="COG1393">
    <property type="taxonomic scope" value="Bacteria"/>
</dbReference>
<dbReference type="HAMAP" id="MF_01132">
    <property type="entry name" value="Spx"/>
    <property type="match status" value="1"/>
</dbReference>
<name>A0A0A5I996_9BACI</name>
<keyword evidence="4" id="KW-1015">Disulfide bond</keyword>
<protein>
    <recommendedName>
        <fullName evidence="4">Global transcriptional regulator Spx</fullName>
    </recommendedName>
</protein>
<gene>
    <name evidence="4" type="primary">spx</name>
    <name evidence="5" type="ORF">N781_16895</name>
</gene>
<dbReference type="AlphaFoldDB" id="A0A0A5I996"/>
<dbReference type="EMBL" id="AVPE01000006">
    <property type="protein sequence ID" value="KGX92412.1"/>
    <property type="molecule type" value="Genomic_DNA"/>
</dbReference>
<comment type="caution">
    <text evidence="5">The sequence shown here is derived from an EMBL/GenBank/DDBJ whole genome shotgun (WGS) entry which is preliminary data.</text>
</comment>
<organism evidence="5 6">
    <name type="scientific">Pontibacillus halophilus JSM 076056 = DSM 19796</name>
    <dbReference type="NCBI Taxonomy" id="1385510"/>
    <lineage>
        <taxon>Bacteria</taxon>
        <taxon>Bacillati</taxon>
        <taxon>Bacillota</taxon>
        <taxon>Bacilli</taxon>
        <taxon>Bacillales</taxon>
        <taxon>Bacillaceae</taxon>
        <taxon>Pontibacillus</taxon>
    </lineage>
</organism>